<dbReference type="Proteomes" id="UP000784286">
    <property type="component" value="Unassembled WGS sequence"/>
</dbReference>
<dbReference type="Pfam" id="PF17137">
    <property type="entry name" value="DUF5110"/>
    <property type="match status" value="1"/>
</dbReference>
<dbReference type="PANTHER" id="PTHR43863">
    <property type="entry name" value="HYDROLASE, PUTATIVE (AFU_ORTHOLOGUE AFUA_1G03140)-RELATED"/>
    <property type="match status" value="1"/>
</dbReference>
<dbReference type="GO" id="GO:0005975">
    <property type="term" value="P:carbohydrate metabolic process"/>
    <property type="evidence" value="ECO:0007669"/>
    <property type="project" value="InterPro"/>
</dbReference>
<evidence type="ECO:0000259" key="3">
    <source>
        <dbReference type="Pfam" id="PF21365"/>
    </source>
</evidence>
<dbReference type="InterPro" id="IPR011013">
    <property type="entry name" value="Gal_mutarotase_sf_dom"/>
</dbReference>
<accession>A0A948X493</accession>
<dbReference type="InterPro" id="IPR025887">
    <property type="entry name" value="Glyco_hydro_31_N_dom"/>
</dbReference>
<dbReference type="GO" id="GO:0003824">
    <property type="term" value="F:catalytic activity"/>
    <property type="evidence" value="ECO:0007669"/>
    <property type="project" value="InterPro"/>
</dbReference>
<reference evidence="4" key="2">
    <citation type="submission" date="2021-04" db="EMBL/GenBank/DDBJ databases">
        <authorList>
            <person name="Gilroy R."/>
        </authorList>
    </citation>
    <scope>NUCLEOTIDE SEQUENCE</scope>
    <source>
        <strain evidence="4">8470</strain>
    </source>
</reference>
<dbReference type="GO" id="GO:0030246">
    <property type="term" value="F:carbohydrate binding"/>
    <property type="evidence" value="ECO:0007669"/>
    <property type="project" value="InterPro"/>
</dbReference>
<dbReference type="PANTHER" id="PTHR43863:SF2">
    <property type="entry name" value="MALTASE-GLUCOAMYLASE"/>
    <property type="match status" value="1"/>
</dbReference>
<protein>
    <submittedName>
        <fullName evidence="4">DUF5110 domain-containing protein</fullName>
    </submittedName>
</protein>
<dbReference type="AlphaFoldDB" id="A0A948X493"/>
<dbReference type="Gene3D" id="2.60.40.1760">
    <property type="entry name" value="glycosyl hydrolase (family 31)"/>
    <property type="match status" value="1"/>
</dbReference>
<evidence type="ECO:0000259" key="2">
    <source>
        <dbReference type="Pfam" id="PF17137"/>
    </source>
</evidence>
<dbReference type="InterPro" id="IPR033403">
    <property type="entry name" value="DUF5110"/>
</dbReference>
<dbReference type="SUPFAM" id="SSF74650">
    <property type="entry name" value="Galactose mutarotase-like"/>
    <property type="match status" value="1"/>
</dbReference>
<dbReference type="EMBL" id="JAHLFJ010000112">
    <property type="protein sequence ID" value="MBU3857309.1"/>
    <property type="molecule type" value="Genomic_DNA"/>
</dbReference>
<gene>
    <name evidence="4" type="ORF">H9928_12385</name>
</gene>
<name>A0A948X493_9BACT</name>
<dbReference type="InterPro" id="IPR051816">
    <property type="entry name" value="Glycosyl_Hydrolase_31"/>
</dbReference>
<feature type="domain" description="Glycoside hydrolase family 31 N-terminal" evidence="1">
    <location>
        <begin position="69"/>
        <end position="140"/>
    </location>
</feature>
<evidence type="ECO:0000259" key="1">
    <source>
        <dbReference type="Pfam" id="PF13802"/>
    </source>
</evidence>
<dbReference type="Pfam" id="PF21365">
    <property type="entry name" value="Glyco_hydro_31_3rd"/>
    <property type="match status" value="1"/>
</dbReference>
<evidence type="ECO:0000313" key="4">
    <source>
        <dbReference type="EMBL" id="MBU3857309.1"/>
    </source>
</evidence>
<dbReference type="Gene3D" id="3.20.20.80">
    <property type="entry name" value="Glycosidases"/>
    <property type="match status" value="1"/>
</dbReference>
<dbReference type="InterPro" id="IPR048395">
    <property type="entry name" value="Glyco_hydro_31_C"/>
</dbReference>
<comment type="caution">
    <text evidence="4">The sequence shown here is derived from an EMBL/GenBank/DDBJ whole genome shotgun (WGS) entry which is preliminary data.</text>
</comment>
<organism evidence="4 5">
    <name type="scientific">Candidatus Phocaeicola excrementipullorum</name>
    <dbReference type="NCBI Taxonomy" id="2838731"/>
    <lineage>
        <taxon>Bacteria</taxon>
        <taxon>Pseudomonadati</taxon>
        <taxon>Bacteroidota</taxon>
        <taxon>Bacteroidia</taxon>
        <taxon>Bacteroidales</taxon>
        <taxon>Bacteroidaceae</taxon>
        <taxon>Phocaeicola</taxon>
    </lineage>
</organism>
<dbReference type="SUPFAM" id="SSF51011">
    <property type="entry name" value="Glycosyl hydrolase domain"/>
    <property type="match status" value="1"/>
</dbReference>
<dbReference type="Pfam" id="PF13802">
    <property type="entry name" value="Gal_mutarotas_2"/>
    <property type="match status" value="1"/>
</dbReference>
<feature type="domain" description="Glycosyl hydrolase family 31 C-terminal" evidence="3">
    <location>
        <begin position="281"/>
        <end position="349"/>
    </location>
</feature>
<proteinExistence type="predicted"/>
<feature type="domain" description="DUF5110" evidence="2">
    <location>
        <begin position="366"/>
        <end position="421"/>
    </location>
</feature>
<dbReference type="InterPro" id="IPR013780">
    <property type="entry name" value="Glyco_hydro_b"/>
</dbReference>
<sequence>MLNAASLFARSGNEMRWEQVEPGVWKGTFGTPEDYSLLEASGAEPLEEGFLSLPDVEIPALHADITATVQDGKTYLSIPLEKKEQIYGLGLNFQSVFQRGKVLNLHVDHYGGRDDGRTHAPVPFYVSSRGYGILVNSARYLTVYAGSGIWKDSPHAEKAKDRNTDKSWTAQPYSDAVSILIPAEGVEVYLFAGPAPLDVVRRYNLLCGGGVLPPRWGLGFTQRTPTLYTSAQVEKEVDDFERYGYPLDFIGLEPGFGPEGIAASRGKGQNLEENPYLETVAKEIRDQYMAGEYLLVAPMFVGETSRKVVLPEGNWYDFYTGDYVGNGKTITVSPGLERIPVFVKDGGIIPMMEAVLHAPRSGQKVNLEIRHYGKSDGACRLYDDDGETYDYEKGVCSWRNIKVKRQKNGKLKGSISKSESGKPDSVNKVTWVFMTEGNEPSEL</sequence>
<reference evidence="4" key="1">
    <citation type="journal article" date="2021" name="PeerJ">
        <title>Extensive microbial diversity within the chicken gut microbiome revealed by metagenomics and culture.</title>
        <authorList>
            <person name="Gilroy R."/>
            <person name="Ravi A."/>
            <person name="Getino M."/>
            <person name="Pursley I."/>
            <person name="Horton D.L."/>
            <person name="Alikhan N.F."/>
            <person name="Baker D."/>
            <person name="Gharbi K."/>
            <person name="Hall N."/>
            <person name="Watson M."/>
            <person name="Adriaenssens E.M."/>
            <person name="Foster-Nyarko E."/>
            <person name="Jarju S."/>
            <person name="Secka A."/>
            <person name="Antonio M."/>
            <person name="Oren A."/>
            <person name="Chaudhuri R.R."/>
            <person name="La Ragione R."/>
            <person name="Hildebrand F."/>
            <person name="Pallen M.J."/>
        </authorList>
    </citation>
    <scope>NUCLEOTIDE SEQUENCE</scope>
    <source>
        <strain evidence="4">8470</strain>
    </source>
</reference>
<evidence type="ECO:0000313" key="5">
    <source>
        <dbReference type="Proteomes" id="UP000784286"/>
    </source>
</evidence>
<dbReference type="Gene3D" id="2.60.40.1180">
    <property type="entry name" value="Golgi alpha-mannosidase II"/>
    <property type="match status" value="2"/>
</dbReference>
<dbReference type="CDD" id="cd14752">
    <property type="entry name" value="GH31_N"/>
    <property type="match status" value="1"/>
</dbReference>